<dbReference type="InterPro" id="IPR022062">
    <property type="entry name" value="DUF3618"/>
</dbReference>
<reference evidence="3 4" key="1">
    <citation type="submission" date="2016-10" db="EMBL/GenBank/DDBJ databases">
        <authorList>
            <person name="Varghese N."/>
            <person name="Submissions S."/>
        </authorList>
    </citation>
    <scope>NUCLEOTIDE SEQUENCE [LARGE SCALE GENOMIC DNA]</scope>
    <source>
        <strain evidence="3 4">S7-754</strain>
    </source>
</reference>
<protein>
    <submittedName>
        <fullName evidence="2">DUF3618 domain-containing protein</fullName>
    </submittedName>
</protein>
<gene>
    <name evidence="2" type="ORF">GQR91_13005</name>
    <name evidence="3" type="ORF">SAMN05216557_106170</name>
</gene>
<evidence type="ECO:0000313" key="5">
    <source>
        <dbReference type="Proteomes" id="UP000436801"/>
    </source>
</evidence>
<proteinExistence type="predicted"/>
<name>A0A1G7PGP6_9SPHN</name>
<organism evidence="3 4">
    <name type="scientific">Sphingomonas carotinifaciens</name>
    <dbReference type="NCBI Taxonomy" id="1166323"/>
    <lineage>
        <taxon>Bacteria</taxon>
        <taxon>Pseudomonadati</taxon>
        <taxon>Pseudomonadota</taxon>
        <taxon>Alphaproteobacteria</taxon>
        <taxon>Sphingomonadales</taxon>
        <taxon>Sphingomonadaceae</taxon>
        <taxon>Sphingomonas</taxon>
    </lineage>
</organism>
<dbReference type="Proteomes" id="UP000323502">
    <property type="component" value="Unassembled WGS sequence"/>
</dbReference>
<keyword evidence="4" id="KW-1185">Reference proteome</keyword>
<dbReference type="Proteomes" id="UP000436801">
    <property type="component" value="Unassembled WGS sequence"/>
</dbReference>
<dbReference type="AlphaFoldDB" id="A0A1G7PGP6"/>
<dbReference type="EMBL" id="FNBI01000006">
    <property type="protein sequence ID" value="SDF84680.1"/>
    <property type="molecule type" value="Genomic_DNA"/>
</dbReference>
<evidence type="ECO:0000313" key="3">
    <source>
        <dbReference type="EMBL" id="SDF84680.1"/>
    </source>
</evidence>
<evidence type="ECO:0000313" key="4">
    <source>
        <dbReference type="Proteomes" id="UP000323502"/>
    </source>
</evidence>
<dbReference type="Pfam" id="PF12277">
    <property type="entry name" value="DUF3618"/>
    <property type="match status" value="1"/>
</dbReference>
<evidence type="ECO:0000256" key="1">
    <source>
        <dbReference type="SAM" id="MobiDB-lite"/>
    </source>
</evidence>
<dbReference type="EMBL" id="WSUT01000005">
    <property type="protein sequence ID" value="MWC44563.1"/>
    <property type="molecule type" value="Genomic_DNA"/>
</dbReference>
<reference evidence="2 5" key="2">
    <citation type="submission" date="2019-12" db="EMBL/GenBank/DDBJ databases">
        <authorList>
            <person name="Zheng J."/>
        </authorList>
    </citation>
    <scope>NUCLEOTIDE SEQUENCE [LARGE SCALE GENOMIC DNA]</scope>
    <source>
        <strain evidence="2 5">DSM 27347</strain>
    </source>
</reference>
<accession>A0A1G7PGP6</accession>
<dbReference type="RefSeq" id="WP_112383207.1">
    <property type="nucleotide sequence ID" value="NZ_FNBI01000006.1"/>
</dbReference>
<feature type="region of interest" description="Disordered" evidence="1">
    <location>
        <begin position="88"/>
        <end position="110"/>
    </location>
</feature>
<sequence>MSDEPVRHLADAEAQAAAARERLSNTVGQLQARLDPKLLAREAKEAGLQAVHTGVDNARRNPGVVAGATGLLGLFLIRKPLCRMIRRRPKNNDIPAKHPALRGRSAAEKE</sequence>
<evidence type="ECO:0000313" key="2">
    <source>
        <dbReference type="EMBL" id="MWC44563.1"/>
    </source>
</evidence>